<gene>
    <name evidence="2" type="ORF">TCLT_LOCUS856</name>
</gene>
<organism evidence="4">
    <name type="scientific">Thelazia callipaeda</name>
    <name type="common">Oriental eyeworm</name>
    <name type="synonym">Parasitic nematode</name>
    <dbReference type="NCBI Taxonomy" id="103827"/>
    <lineage>
        <taxon>Eukaryota</taxon>
        <taxon>Metazoa</taxon>
        <taxon>Ecdysozoa</taxon>
        <taxon>Nematoda</taxon>
        <taxon>Chromadorea</taxon>
        <taxon>Rhabditida</taxon>
        <taxon>Spirurina</taxon>
        <taxon>Spiruromorpha</taxon>
        <taxon>Thelazioidea</taxon>
        <taxon>Thelaziidae</taxon>
        <taxon>Thelazia</taxon>
    </lineage>
</organism>
<reference evidence="4" key="1">
    <citation type="submission" date="2017-02" db="UniProtKB">
        <authorList>
            <consortium name="WormBaseParasite"/>
        </authorList>
    </citation>
    <scope>IDENTIFICATION</scope>
</reference>
<reference evidence="2 3" key="2">
    <citation type="submission" date="2018-11" db="EMBL/GenBank/DDBJ databases">
        <authorList>
            <consortium name="Pathogen Informatics"/>
        </authorList>
    </citation>
    <scope>NUCLEOTIDE SEQUENCE [LARGE SCALE GENOMIC DNA]</scope>
</reference>
<dbReference type="EMBL" id="UYYF01000079">
    <property type="protein sequence ID" value="VDM96000.1"/>
    <property type="molecule type" value="Genomic_DNA"/>
</dbReference>
<evidence type="ECO:0000313" key="2">
    <source>
        <dbReference type="EMBL" id="VDM96000.1"/>
    </source>
</evidence>
<proteinExistence type="predicted"/>
<dbReference type="OMA" id="CHKYASK"/>
<keyword evidence="3" id="KW-1185">Reference proteome</keyword>
<dbReference type="WBParaSite" id="TCLT_0000085501-mRNA-1">
    <property type="protein sequence ID" value="TCLT_0000085501-mRNA-1"/>
    <property type="gene ID" value="TCLT_0000085501"/>
</dbReference>
<dbReference type="STRING" id="103827.A0A0N5CL76"/>
<protein>
    <submittedName>
        <fullName evidence="4">Clathrin_bdg domain-containing protein</fullName>
    </submittedName>
</protein>
<feature type="region of interest" description="Disordered" evidence="1">
    <location>
        <begin position="386"/>
        <end position="409"/>
    </location>
</feature>
<name>A0A0N5CL76_THECL</name>
<dbReference type="Proteomes" id="UP000276776">
    <property type="component" value="Unassembled WGS sequence"/>
</dbReference>
<evidence type="ECO:0000313" key="3">
    <source>
        <dbReference type="Proteomes" id="UP000276776"/>
    </source>
</evidence>
<sequence>IQPSRKIGSYWSAPENDYQENEIGFESDDEFDQAGSSPFTCCWSAPEFVADNDQQTFDEVSSSDDASFTVAKLMATNEASQAKSCVDLMEYDEPMRNSILDFDGQVVQQTTNLINLNLASNKFCPRAISENDSLYLYDASPSPHREEEEIGFADELAKVEECVNKWTPEGVINFAKEISRENAETYQKSWESHQQQTNTVMNVSKSLGSLNLWETDIGWVTRFSSNVDHSGLVMRQSISCQEQMIQSYVDSAIQNHYNRCSSPDCHKYASKPEVVGQSMLSESDISDDEWIPCTNEGKLEENLVKNSTENDANTKVPATLYFPNNNSNNIYTTYPSDQNLQDLSAEKISSSDDDDIQVSYENIAKKSPDETVFSRLSTKNITDYGITSSENTTKSQKEEPLSYRPISSSPNILDSIPRRAYSLESFDHIPETIPRIENQLQNFTVKATEIDDERHFVEIYNLPRNHSTTTHPINNESGIYESHENIYMKNFDSNEKKKLLDFYGFTFDVKKSNITDNNGVPPTLNPNFEENYEASKLSMVLFKG</sequence>
<evidence type="ECO:0000313" key="4">
    <source>
        <dbReference type="WBParaSite" id="TCLT_0000085501-mRNA-1"/>
    </source>
</evidence>
<evidence type="ECO:0000256" key="1">
    <source>
        <dbReference type="SAM" id="MobiDB-lite"/>
    </source>
</evidence>
<dbReference type="OrthoDB" id="5871250at2759"/>
<dbReference type="AlphaFoldDB" id="A0A0N5CL76"/>
<accession>A0A0N5CL76</accession>